<dbReference type="InterPro" id="IPR013320">
    <property type="entry name" value="ConA-like_dom_sf"/>
</dbReference>
<dbReference type="Gene3D" id="2.60.120.560">
    <property type="entry name" value="Exo-inulinase, domain 1"/>
    <property type="match status" value="1"/>
</dbReference>
<evidence type="ECO:0000256" key="3">
    <source>
        <dbReference type="SAM" id="SignalP"/>
    </source>
</evidence>
<proteinExistence type="predicted"/>
<dbReference type="SMART" id="SM00560">
    <property type="entry name" value="LamGL"/>
    <property type="match status" value="1"/>
</dbReference>
<evidence type="ECO:0000256" key="1">
    <source>
        <dbReference type="ARBA" id="ARBA00022729"/>
    </source>
</evidence>
<keyword evidence="2" id="KW-1015">Disulfide bond</keyword>
<evidence type="ECO:0000256" key="2">
    <source>
        <dbReference type="ARBA" id="ARBA00023157"/>
    </source>
</evidence>
<keyword evidence="1 3" id="KW-0732">Signal</keyword>
<dbReference type="InterPro" id="IPR006558">
    <property type="entry name" value="LamG-like"/>
</dbReference>
<feature type="signal peptide" evidence="3">
    <location>
        <begin position="1"/>
        <end position="24"/>
    </location>
</feature>
<dbReference type="SUPFAM" id="SSF49899">
    <property type="entry name" value="Concanavalin A-like lectins/glucanases"/>
    <property type="match status" value="1"/>
</dbReference>
<keyword evidence="6" id="KW-1185">Reference proteome</keyword>
<evidence type="ECO:0000313" key="6">
    <source>
        <dbReference type="Proteomes" id="UP001515943"/>
    </source>
</evidence>
<evidence type="ECO:0000313" key="5">
    <source>
        <dbReference type="EMBL" id="NKE60447.1"/>
    </source>
</evidence>
<comment type="caution">
    <text evidence="5">The sequence shown here is derived from an EMBL/GenBank/DDBJ whole genome shotgun (WGS) entry which is preliminary data.</text>
</comment>
<protein>
    <submittedName>
        <fullName evidence="5">LamG domain-containing protein</fullName>
    </submittedName>
</protein>
<name>A0ABX1FNT6_9PSEU</name>
<feature type="domain" description="LamG-like jellyroll fold" evidence="4">
    <location>
        <begin position="436"/>
        <end position="575"/>
    </location>
</feature>
<accession>A0ABX1FNT6</accession>
<dbReference type="EMBL" id="VSRL01000123">
    <property type="protein sequence ID" value="NKE60447.1"/>
    <property type="molecule type" value="Genomic_DNA"/>
</dbReference>
<reference evidence="5 6" key="1">
    <citation type="submission" date="2019-08" db="EMBL/GenBank/DDBJ databases">
        <title>Lentzea from Indian Himalayas.</title>
        <authorList>
            <person name="Mandal S."/>
            <person name="Mallick Gupta A."/>
            <person name="Maiti P.K."/>
            <person name="Sarkar J."/>
            <person name="Mandal S."/>
        </authorList>
    </citation>
    <scope>NUCLEOTIDE SEQUENCE [LARGE SCALE GENOMIC DNA]</scope>
    <source>
        <strain evidence="5 6">PSKA42</strain>
    </source>
</reference>
<dbReference type="RefSeq" id="WP_167977108.1">
    <property type="nucleotide sequence ID" value="NZ_VSRL01000123.1"/>
</dbReference>
<feature type="chain" id="PRO_5046128735" evidence="3">
    <location>
        <begin position="25"/>
        <end position="586"/>
    </location>
</feature>
<dbReference type="Pfam" id="PF13385">
    <property type="entry name" value="Laminin_G_3"/>
    <property type="match status" value="1"/>
</dbReference>
<gene>
    <name evidence="5" type="ORF">FXN61_28115</name>
</gene>
<sequence>MKKRLLAVSSIVVFALAVDGAAFAYWTAPPSGGSSGSAESGNSIALALSSATPTAALYPGGQTNVSLNASNSNAFAVSIKSLVLDMSQGTGGFAVDAGHSGCATSALNFTTQTNSSGWIVPANSFLLITLSNALEMGAGAANACQGASITTYLMANSATAYSDTVSSTGGLLNHYRLNEAALSSDTFSGTAGTALESHVGEMGATWTTTLPLWGADTGAVLTDAGRLRKADSSYASVYYSSATPASADYRVSADIRVMTSVAYDQVGVIGRFDTANTLGTYYIARYSQTAAAFFLFRVVNGEWVSLGQYGQALVDGSTYRLSLDLSGTTIRLLVDGVERVSAVDSAISGTGRVGTVLGMGWNGAPVHTDITNTTGMHLDNFQASNTPVVVDSKGSNTGEYFGGVLLGHNGAVAQAGTAVLFDGVDDYASISRQIADDFSIEFWFKSTQGRNTQPDWWSGAGMVDAEVAGSLNDFGVSLRSDGKVVAGTGNPDVSVVSTGTGYNNTAWHHVVFTRTKATGALKLYVDGVSAGTATGNTNSLTTPTSINFGRMANGSNHFEGSLDEVALYNSVLSAATVTAHFSAGGS</sequence>
<dbReference type="Gene3D" id="2.60.120.200">
    <property type="match status" value="1"/>
</dbReference>
<organism evidence="5 6">
    <name type="scientific">Lentzea indica</name>
    <dbReference type="NCBI Taxonomy" id="2604800"/>
    <lineage>
        <taxon>Bacteria</taxon>
        <taxon>Bacillati</taxon>
        <taxon>Actinomycetota</taxon>
        <taxon>Actinomycetes</taxon>
        <taxon>Pseudonocardiales</taxon>
        <taxon>Pseudonocardiaceae</taxon>
        <taxon>Lentzea</taxon>
    </lineage>
</organism>
<dbReference type="Proteomes" id="UP001515943">
    <property type="component" value="Unassembled WGS sequence"/>
</dbReference>
<evidence type="ECO:0000259" key="4">
    <source>
        <dbReference type="SMART" id="SM00560"/>
    </source>
</evidence>